<protein>
    <submittedName>
        <fullName evidence="1">Uncharacterized protein</fullName>
    </submittedName>
</protein>
<dbReference type="KEGG" id="dpf:ON006_21735"/>
<name>A0A9E8SK42_9BACT</name>
<dbReference type="AlphaFoldDB" id="A0A9E8SK42"/>
<reference evidence="1" key="1">
    <citation type="submission" date="2022-11" db="EMBL/GenBank/DDBJ databases">
        <title>Dyadobacter pollutisoli sp. nov., isolated from plastic dumped soil.</title>
        <authorList>
            <person name="Kim J.M."/>
            <person name="Kim K.R."/>
            <person name="Lee J.K."/>
            <person name="Hao L."/>
            <person name="Jeon C.O."/>
        </authorList>
    </citation>
    <scope>NUCLEOTIDE SEQUENCE</scope>
    <source>
        <strain evidence="1">U1</strain>
    </source>
</reference>
<gene>
    <name evidence="1" type="ORF">ON006_21735</name>
</gene>
<keyword evidence="2" id="KW-1185">Reference proteome</keyword>
<organism evidence="1 2">
    <name type="scientific">Dyadobacter pollutisoli</name>
    <dbReference type="NCBI Taxonomy" id="2910158"/>
    <lineage>
        <taxon>Bacteria</taxon>
        <taxon>Pseudomonadati</taxon>
        <taxon>Bacteroidota</taxon>
        <taxon>Cytophagia</taxon>
        <taxon>Cytophagales</taxon>
        <taxon>Spirosomataceae</taxon>
        <taxon>Dyadobacter</taxon>
    </lineage>
</organism>
<accession>A0A9E8SK42</accession>
<proteinExistence type="predicted"/>
<dbReference type="Proteomes" id="UP001164653">
    <property type="component" value="Chromosome"/>
</dbReference>
<dbReference type="RefSeq" id="WP_244824461.1">
    <property type="nucleotide sequence ID" value="NZ_CP112998.1"/>
</dbReference>
<sequence length="64" mass="7188">MSLSRAEKLINKLISNKLTGEELSELLEGITSEEDQQKYSDALEIYFNNLLKDNQSNGEAPEGK</sequence>
<dbReference type="EMBL" id="CP112998">
    <property type="protein sequence ID" value="WAC10366.1"/>
    <property type="molecule type" value="Genomic_DNA"/>
</dbReference>
<evidence type="ECO:0000313" key="2">
    <source>
        <dbReference type="Proteomes" id="UP001164653"/>
    </source>
</evidence>
<evidence type="ECO:0000313" key="1">
    <source>
        <dbReference type="EMBL" id="WAC10366.1"/>
    </source>
</evidence>